<reference evidence="1 2" key="1">
    <citation type="submission" date="2015-11" db="EMBL/GenBank/DDBJ databases">
        <title>Genomic analysis of 38 Legionella species identifies large and diverse effector repertoires.</title>
        <authorList>
            <person name="Burstein D."/>
            <person name="Amaro F."/>
            <person name="Zusman T."/>
            <person name="Lifshitz Z."/>
            <person name="Cohen O."/>
            <person name="Gilbert J.A."/>
            <person name="Pupko T."/>
            <person name="Shuman H.A."/>
            <person name="Segal G."/>
        </authorList>
    </citation>
    <scope>NUCLEOTIDE SEQUENCE [LARGE SCALE GENOMIC DNA]</scope>
    <source>
        <strain evidence="1 2">WA-270A-C2</strain>
    </source>
</reference>
<name>A0A0W0XRT0_9GAMM</name>
<keyword evidence="2" id="KW-1185">Reference proteome</keyword>
<evidence type="ECO:0008006" key="3">
    <source>
        <dbReference type="Google" id="ProtNLM"/>
    </source>
</evidence>
<comment type="caution">
    <text evidence="1">The sequence shown here is derived from an EMBL/GenBank/DDBJ whole genome shotgun (WGS) entry which is preliminary data.</text>
</comment>
<gene>
    <name evidence="1" type="ORF">Lrub_2206</name>
</gene>
<dbReference type="Proteomes" id="UP000054608">
    <property type="component" value="Unassembled WGS sequence"/>
</dbReference>
<accession>A0A0W0XRT0</accession>
<dbReference type="AlphaFoldDB" id="A0A0W0XRT0"/>
<dbReference type="PATRIC" id="fig|458.5.peg.2301"/>
<evidence type="ECO:0000313" key="1">
    <source>
        <dbReference type="EMBL" id="KTD47284.1"/>
    </source>
</evidence>
<evidence type="ECO:0000313" key="2">
    <source>
        <dbReference type="Proteomes" id="UP000054608"/>
    </source>
</evidence>
<organism evidence="1 2">
    <name type="scientific">Legionella rubrilucens</name>
    <dbReference type="NCBI Taxonomy" id="458"/>
    <lineage>
        <taxon>Bacteria</taxon>
        <taxon>Pseudomonadati</taxon>
        <taxon>Pseudomonadota</taxon>
        <taxon>Gammaproteobacteria</taxon>
        <taxon>Legionellales</taxon>
        <taxon>Legionellaceae</taxon>
        <taxon>Legionella</taxon>
    </lineage>
</organism>
<protein>
    <recommendedName>
        <fullName evidence="3">Transposase</fullName>
    </recommendedName>
</protein>
<dbReference type="EMBL" id="LNYT01000020">
    <property type="protein sequence ID" value="KTD47284.1"/>
    <property type="molecule type" value="Genomic_DNA"/>
</dbReference>
<sequence>MKRSRFTDEQIVRILTEADQHPVTEARAFRCTIYACGSVMGRWIIRMKSLKTEIVV</sequence>
<dbReference type="STRING" id="458.Lrub_2206"/>
<proteinExistence type="predicted"/>